<evidence type="ECO:0008006" key="4">
    <source>
        <dbReference type="Google" id="ProtNLM"/>
    </source>
</evidence>
<comment type="caution">
    <text evidence="2">The sequence shown here is derived from an EMBL/GenBank/DDBJ whole genome shotgun (WGS) entry which is preliminary data.</text>
</comment>
<reference evidence="2 3" key="1">
    <citation type="journal article" date="2014" name="Agronomy (Basel)">
        <title>A Draft Genome Sequence for Ensete ventricosum, the Drought-Tolerant Tree Against Hunger.</title>
        <authorList>
            <person name="Harrison J."/>
            <person name="Moore K.A."/>
            <person name="Paszkiewicz K."/>
            <person name="Jones T."/>
            <person name="Grant M."/>
            <person name="Ambacheew D."/>
            <person name="Muzemil S."/>
            <person name="Studholme D.J."/>
        </authorList>
    </citation>
    <scope>NUCLEOTIDE SEQUENCE [LARGE SCALE GENOMIC DNA]</scope>
</reference>
<feature type="non-terminal residue" evidence="2">
    <location>
        <position position="246"/>
    </location>
</feature>
<comment type="similarity">
    <text evidence="1">Belongs to the LOR family.</text>
</comment>
<dbReference type="PANTHER" id="PTHR31087:SF22">
    <property type="entry name" value="PROTEIN LURP-ONE-RELATED 8"/>
    <property type="match status" value="1"/>
</dbReference>
<dbReference type="PANTHER" id="PTHR31087">
    <property type="match status" value="1"/>
</dbReference>
<proteinExistence type="inferred from homology"/>
<dbReference type="InterPro" id="IPR038595">
    <property type="entry name" value="LOR_sf"/>
</dbReference>
<dbReference type="Pfam" id="PF04525">
    <property type="entry name" value="LOR"/>
    <property type="match status" value="1"/>
</dbReference>
<dbReference type="InterPro" id="IPR025659">
    <property type="entry name" value="Tubby-like_C"/>
</dbReference>
<accession>A0A427B3P8</accession>
<evidence type="ECO:0000313" key="2">
    <source>
        <dbReference type="EMBL" id="RRT83105.1"/>
    </source>
</evidence>
<dbReference type="SUPFAM" id="SSF54518">
    <property type="entry name" value="Tubby C-terminal domain-like"/>
    <property type="match status" value="1"/>
</dbReference>
<gene>
    <name evidence="2" type="ORF">B296_00000746</name>
</gene>
<dbReference type="AlphaFoldDB" id="A0A427B3P8"/>
<dbReference type="InterPro" id="IPR007612">
    <property type="entry name" value="LOR"/>
</dbReference>
<protein>
    <recommendedName>
        <fullName evidence="4">Protein LURP-one-related 8</fullName>
    </recommendedName>
</protein>
<dbReference type="Gene3D" id="2.40.160.200">
    <property type="entry name" value="LURP1-related"/>
    <property type="match status" value="1"/>
</dbReference>
<name>A0A427B3P8_ENSVE</name>
<dbReference type="Proteomes" id="UP000287651">
    <property type="component" value="Unassembled WGS sequence"/>
</dbReference>
<evidence type="ECO:0000313" key="3">
    <source>
        <dbReference type="Proteomes" id="UP000287651"/>
    </source>
</evidence>
<organism evidence="2 3">
    <name type="scientific">Ensete ventricosum</name>
    <name type="common">Abyssinian banana</name>
    <name type="synonym">Musa ensete</name>
    <dbReference type="NCBI Taxonomy" id="4639"/>
    <lineage>
        <taxon>Eukaryota</taxon>
        <taxon>Viridiplantae</taxon>
        <taxon>Streptophyta</taxon>
        <taxon>Embryophyta</taxon>
        <taxon>Tracheophyta</taxon>
        <taxon>Spermatophyta</taxon>
        <taxon>Magnoliopsida</taxon>
        <taxon>Liliopsida</taxon>
        <taxon>Zingiberales</taxon>
        <taxon>Musaceae</taxon>
        <taxon>Ensete</taxon>
    </lineage>
</organism>
<dbReference type="EMBL" id="AMZH03000560">
    <property type="protein sequence ID" value="RRT83105.1"/>
    <property type="molecule type" value="Genomic_DNA"/>
</dbReference>
<evidence type="ECO:0000256" key="1">
    <source>
        <dbReference type="ARBA" id="ARBA00005437"/>
    </source>
</evidence>
<sequence length="246" mass="26984">MLHVCSPNTLKALASELIHLLVFLDRSRFSAKMTKVHPNAAAAAAVVAELRRAEFPCAGGGRATEAEVLTVWRKSLLFNGNGFTVYDSKGNLVFRVDNYSAGSRDEVVLMDATGRPLLTIRRKKLSLGDHWLIYNGEEAVNPRFAVKKHGGLLHSKALARVTPCGSGAKSCLAYDIEGSYSHRCCAVYDDRRQQLAEIKRKESVHGITLGHDVFRLIVQPGLDASFAMAMVILLEQMFGSRGSLLK</sequence>